<feature type="region of interest" description="Disordered" evidence="7">
    <location>
        <begin position="576"/>
        <end position="784"/>
    </location>
</feature>
<feature type="region of interest" description="Disordered" evidence="7">
    <location>
        <begin position="273"/>
        <end position="318"/>
    </location>
</feature>
<feature type="domain" description="Peptidase S8/S53" evidence="8">
    <location>
        <begin position="125"/>
        <end position="369"/>
    </location>
</feature>
<dbReference type="InterPro" id="IPR022398">
    <property type="entry name" value="Peptidase_S8_His-AS"/>
</dbReference>
<feature type="domain" description="DUF5667" evidence="9">
    <location>
        <begin position="523"/>
        <end position="616"/>
    </location>
</feature>
<dbReference type="InterPro" id="IPR000209">
    <property type="entry name" value="Peptidase_S8/S53_dom"/>
</dbReference>
<dbReference type="PRINTS" id="PR00723">
    <property type="entry name" value="SUBTILISIN"/>
</dbReference>
<keyword evidence="3 6" id="KW-0378">Hydrolase</keyword>
<dbReference type="GO" id="GO:0006508">
    <property type="term" value="P:proteolysis"/>
    <property type="evidence" value="ECO:0007669"/>
    <property type="project" value="UniProtKB-KW"/>
</dbReference>
<dbReference type="GO" id="GO:0004252">
    <property type="term" value="F:serine-type endopeptidase activity"/>
    <property type="evidence" value="ECO:0007669"/>
    <property type="project" value="InterPro"/>
</dbReference>
<accession>A0A5Q0UEU5</accession>
<organism evidence="10 11">
    <name type="scientific">Candidatus Nanohalobium constans</name>
    <dbReference type="NCBI Taxonomy" id="2565781"/>
    <lineage>
        <taxon>Archaea</taxon>
        <taxon>Candidatus Nanohalarchaeota</taxon>
        <taxon>Candidatus Nanohalobia</taxon>
        <taxon>Candidatus Nanohalobiales</taxon>
        <taxon>Candidatus Nanohalobiaceae</taxon>
        <taxon>Candidatus Nanohalobium</taxon>
    </lineage>
</organism>
<feature type="active site" description="Charge relay system" evidence="5">
    <location>
        <position position="162"/>
    </location>
</feature>
<feature type="compositionally biased region" description="Low complexity" evidence="7">
    <location>
        <begin position="742"/>
        <end position="777"/>
    </location>
</feature>
<dbReference type="PROSITE" id="PS00138">
    <property type="entry name" value="SUBTILASE_SER"/>
    <property type="match status" value="1"/>
</dbReference>
<dbReference type="InterPro" id="IPR037045">
    <property type="entry name" value="S8pro/Inhibitor_I9_sf"/>
</dbReference>
<feature type="active site" description="Charge relay system" evidence="5">
    <location>
        <position position="134"/>
    </location>
</feature>
<dbReference type="GeneID" id="42364540"/>
<dbReference type="PANTHER" id="PTHR43806">
    <property type="entry name" value="PEPTIDASE S8"/>
    <property type="match status" value="1"/>
</dbReference>
<dbReference type="InterPro" id="IPR015500">
    <property type="entry name" value="Peptidase_S8_subtilisin-rel"/>
</dbReference>
<feature type="compositionally biased region" description="Basic and acidic residues" evidence="7">
    <location>
        <begin position="680"/>
        <end position="710"/>
    </location>
</feature>
<dbReference type="PANTHER" id="PTHR43806:SF11">
    <property type="entry name" value="CEREVISIN-RELATED"/>
    <property type="match status" value="1"/>
</dbReference>
<dbReference type="Gene3D" id="3.30.70.80">
    <property type="entry name" value="Peptidase S8 propeptide/proteinase inhibitor I9"/>
    <property type="match status" value="1"/>
</dbReference>
<evidence type="ECO:0000256" key="3">
    <source>
        <dbReference type="ARBA" id="ARBA00022801"/>
    </source>
</evidence>
<feature type="compositionally biased region" description="Acidic residues" evidence="7">
    <location>
        <begin position="485"/>
        <end position="494"/>
    </location>
</feature>
<evidence type="ECO:0000256" key="6">
    <source>
        <dbReference type="RuleBase" id="RU003355"/>
    </source>
</evidence>
<dbReference type="AlphaFoldDB" id="A0A5Q0UEU5"/>
<dbReference type="SUPFAM" id="SSF54897">
    <property type="entry name" value="Protease propeptides/inhibitors"/>
    <property type="match status" value="1"/>
</dbReference>
<feature type="region of interest" description="Disordered" evidence="7">
    <location>
        <begin position="470"/>
        <end position="512"/>
    </location>
</feature>
<comment type="similarity">
    <text evidence="1 6">Belongs to the peptidase S8 family.</text>
</comment>
<evidence type="ECO:0000256" key="5">
    <source>
        <dbReference type="PIRSR" id="PIRSR615500-1"/>
    </source>
</evidence>
<dbReference type="InterPro" id="IPR023827">
    <property type="entry name" value="Peptidase_S8_Asp-AS"/>
</dbReference>
<evidence type="ECO:0000256" key="7">
    <source>
        <dbReference type="SAM" id="MobiDB-lite"/>
    </source>
</evidence>
<dbReference type="Pfam" id="PF00082">
    <property type="entry name" value="Peptidase_S8"/>
    <property type="match status" value="1"/>
</dbReference>
<dbReference type="InterPro" id="IPR023828">
    <property type="entry name" value="Peptidase_S8_Ser-AS"/>
</dbReference>
<feature type="compositionally biased region" description="Basic and acidic residues" evidence="7">
    <location>
        <begin position="638"/>
        <end position="663"/>
    </location>
</feature>
<evidence type="ECO:0000259" key="8">
    <source>
        <dbReference type="Pfam" id="PF00082"/>
    </source>
</evidence>
<dbReference type="KEGG" id="ncon:LC1Nh_0159"/>
<feature type="compositionally biased region" description="Basic and acidic residues" evidence="7">
    <location>
        <begin position="586"/>
        <end position="606"/>
    </location>
</feature>
<sequence length="784" mass="83498">MNRKAVILAFAALLTATTASAQISPELGDRLEERPDTEKIDAIILTQPNANERARNAVKNANGNISHDFNIIDGVAVSIPKVAAENLANRDFVREIQPDYNVKTRLSESTSTVNADEVWNQNTTGAGVDVAVLDTGIEDNTILNIEDQVDYTGEGTDDLNGHGTHVAGTIASPSEEYRGVAYGADLFDVKVLDQEGSGSASDVIAGLEWAADKNLDIATLSLGAAVEQCDGTSSLSEAVDNTVEQGVTVTVAAGNNGPDSETITAPGCAQKPITVGSSSNGEISDFSSRGPTADGRTKPDLVAPGESITSLTKNDGDSPQFETLSGTSMATPQVAGTAALLLAEKDLTPAEVKNITTYTAEDLGFDEKDQGAGRLDAYAAYQQVATTNQTENQAPTAEALRTQVKLLNESAGAELSINATDEDNETLNATFYLEGEEVSQQEGYGEITHTAANLSLNTTYSWSAEVTDGINTSSTGTQSFNTDVPTEENETEEENQTRNGTKPDLPSQASDTARKARAGFFNPNSPFYGLDLAFDRASVAVGLRTKESVMEERANEARAMAEKGDNKAAEKAVKELRNTAGNSENASREAKETLNRVIKDAPEQAKKGLQNTLRNVEKERKEREDNQSRPENPGENQNKSEKRNGEKPERGNRQEESQREQRPENSQNRSETGANGSQNGEKENMPDRENRQEGQNRQKNQEPNQRRTNQDTEAGAETEAKAGNVETSAEGSAEAEVDVGKNSNTEESSGRSSNSGSSNSDKSNGNGDSNSNGGRPSKANAGGP</sequence>
<dbReference type="PROSITE" id="PS51892">
    <property type="entry name" value="SUBTILASE"/>
    <property type="match status" value="1"/>
</dbReference>
<dbReference type="PROSITE" id="PS00137">
    <property type="entry name" value="SUBTILASE_HIS"/>
    <property type="match status" value="1"/>
</dbReference>
<dbReference type="Gene3D" id="3.40.50.200">
    <property type="entry name" value="Peptidase S8/S53 domain"/>
    <property type="match status" value="1"/>
</dbReference>
<keyword evidence="11" id="KW-1185">Reference proteome</keyword>
<feature type="compositionally biased region" description="Polar residues" evidence="7">
    <location>
        <begin position="668"/>
        <end position="679"/>
    </location>
</feature>
<feature type="compositionally biased region" description="Polar residues" evidence="7">
    <location>
        <begin position="275"/>
        <end position="290"/>
    </location>
</feature>
<gene>
    <name evidence="10" type="primary">aprX</name>
    <name evidence="10" type="ORF">LC1Nh_0159</name>
</gene>
<dbReference type="EMBL" id="CP040089">
    <property type="protein sequence ID" value="QGA80067.1"/>
    <property type="molecule type" value="Genomic_DNA"/>
</dbReference>
<feature type="compositionally biased region" description="Basic and acidic residues" evidence="7">
    <location>
        <begin position="615"/>
        <end position="628"/>
    </location>
</feature>
<keyword evidence="4 6" id="KW-0720">Serine protease</keyword>
<keyword evidence="2 6" id="KW-0645">Protease</keyword>
<dbReference type="InterPro" id="IPR043725">
    <property type="entry name" value="DUF5667"/>
</dbReference>
<reference evidence="11" key="1">
    <citation type="submission" date="2019-05" db="EMBL/GenBank/DDBJ databases">
        <title>Candidatus Nanohalobium constans, a novel model system to study the DPANN nano-sized archaea: genomic and physiological characterization of a nanoarchaeon co-cultured with its chitinotrophic host.</title>
        <authorList>
            <person name="La Cono V."/>
            <person name="Arcadi E."/>
            <person name="Crisafi F."/>
            <person name="Denaro R."/>
            <person name="La Spada G."/>
            <person name="Messina E."/>
            <person name="Smedile F."/>
            <person name="Toshchakov S.V."/>
            <person name="Shevchenko M.A."/>
            <person name="Golyshin P.N."/>
            <person name="Golyshina O.V."/>
            <person name="Ferrer M."/>
            <person name="Rohde M."/>
            <person name="Mushegian A."/>
            <person name="Sorokin D.Y."/>
            <person name="Giuliano L."/>
            <person name="Yakimov M.M."/>
        </authorList>
    </citation>
    <scope>NUCLEOTIDE SEQUENCE [LARGE SCALE GENOMIC DNA]</scope>
    <source>
        <strain evidence="11">LC1Nh</strain>
    </source>
</reference>
<feature type="active site" description="Charge relay system" evidence="5">
    <location>
        <position position="328"/>
    </location>
</feature>
<feature type="compositionally biased region" description="Polar residues" evidence="7">
    <location>
        <begin position="470"/>
        <end position="484"/>
    </location>
</feature>
<proteinExistence type="inferred from homology"/>
<dbReference type="InterPro" id="IPR050131">
    <property type="entry name" value="Peptidase_S8_subtilisin-like"/>
</dbReference>
<dbReference type="PROSITE" id="PS00136">
    <property type="entry name" value="SUBTILASE_ASP"/>
    <property type="match status" value="1"/>
</dbReference>
<dbReference type="Proteomes" id="UP000377803">
    <property type="component" value="Chromosome"/>
</dbReference>
<protein>
    <submittedName>
        <fullName evidence="10">Serine protease AprX</fullName>
    </submittedName>
</protein>
<dbReference type="RefSeq" id="WP_153549805.1">
    <property type="nucleotide sequence ID" value="NZ_CP040089.1"/>
</dbReference>
<dbReference type="CDD" id="cd07487">
    <property type="entry name" value="Peptidases_S8_1"/>
    <property type="match status" value="1"/>
</dbReference>
<feature type="compositionally biased region" description="Low complexity" evidence="7">
    <location>
        <begin position="712"/>
        <end position="723"/>
    </location>
</feature>
<evidence type="ECO:0000313" key="11">
    <source>
        <dbReference type="Proteomes" id="UP000377803"/>
    </source>
</evidence>
<evidence type="ECO:0000256" key="4">
    <source>
        <dbReference type="ARBA" id="ARBA00022825"/>
    </source>
</evidence>
<evidence type="ECO:0000259" key="9">
    <source>
        <dbReference type="Pfam" id="PF18915"/>
    </source>
</evidence>
<dbReference type="InterPro" id="IPR036852">
    <property type="entry name" value="Peptidase_S8/S53_dom_sf"/>
</dbReference>
<evidence type="ECO:0000256" key="2">
    <source>
        <dbReference type="ARBA" id="ARBA00022670"/>
    </source>
</evidence>
<evidence type="ECO:0000313" key="10">
    <source>
        <dbReference type="EMBL" id="QGA80067.1"/>
    </source>
</evidence>
<name>A0A5Q0UEU5_9ARCH</name>
<dbReference type="SUPFAM" id="SSF52743">
    <property type="entry name" value="Subtilisin-like"/>
    <property type="match status" value="1"/>
</dbReference>
<dbReference type="OrthoDB" id="27270at2157"/>
<dbReference type="Pfam" id="PF18915">
    <property type="entry name" value="DUF5667"/>
    <property type="match status" value="1"/>
</dbReference>
<evidence type="ECO:0000256" key="1">
    <source>
        <dbReference type="ARBA" id="ARBA00011073"/>
    </source>
</evidence>